<keyword evidence="2" id="KW-0408">Iron</keyword>
<dbReference type="SMR" id="Q8DJ29"/>
<dbReference type="InterPro" id="IPR016187">
    <property type="entry name" value="CTDL_fold"/>
</dbReference>
<dbReference type="PANTHER" id="PTHR23150:SF36">
    <property type="entry name" value="HERCYNINE OXYGENASE"/>
    <property type="match status" value="1"/>
</dbReference>
<protein>
    <submittedName>
        <fullName evidence="6">Tll1400 protein</fullName>
    </submittedName>
</protein>
<dbReference type="Pfam" id="PF03781">
    <property type="entry name" value="FGE-sulfatase"/>
    <property type="match status" value="2"/>
</dbReference>
<dbReference type="eggNOG" id="COG1262">
    <property type="taxonomic scope" value="Bacteria"/>
</dbReference>
<gene>
    <name evidence="6" type="ordered locus">tll1400</name>
</gene>
<evidence type="ECO:0000256" key="3">
    <source>
        <dbReference type="ARBA" id="ARBA00037882"/>
    </source>
</evidence>
<dbReference type="RefSeq" id="WP_011057240.1">
    <property type="nucleotide sequence ID" value="NC_004113.1"/>
</dbReference>
<evidence type="ECO:0000313" key="7">
    <source>
        <dbReference type="Proteomes" id="UP000000440"/>
    </source>
</evidence>
<dbReference type="EnsemblBacteria" id="BAC08952">
    <property type="protein sequence ID" value="BAC08952"/>
    <property type="gene ID" value="BAC08952"/>
</dbReference>
<dbReference type="InterPro" id="IPR024775">
    <property type="entry name" value="DinB-like"/>
</dbReference>
<dbReference type="SUPFAM" id="SSF56436">
    <property type="entry name" value="C-type lectin-like"/>
    <property type="match status" value="1"/>
</dbReference>
<feature type="domain" description="DinB-like" evidence="5">
    <location>
        <begin position="25"/>
        <end position="149"/>
    </location>
</feature>
<proteinExistence type="predicted"/>
<dbReference type="STRING" id="197221.gene:10747999"/>
<keyword evidence="1" id="KW-0560">Oxidoreductase</keyword>
<accession>Q8DJ29</accession>
<keyword evidence="7" id="KW-1185">Reference proteome</keyword>
<dbReference type="Gene3D" id="1.20.120.450">
    <property type="entry name" value="dinb family like domain"/>
    <property type="match status" value="1"/>
</dbReference>
<dbReference type="SUPFAM" id="SSF109854">
    <property type="entry name" value="DinB/YfiT-like putative metalloenzymes"/>
    <property type="match status" value="1"/>
</dbReference>
<name>Q8DJ29_THEVB</name>
<feature type="domain" description="Sulfatase-modifying factor enzyme-like" evidence="4">
    <location>
        <begin position="296"/>
        <end position="366"/>
    </location>
</feature>
<reference evidence="6 7" key="1">
    <citation type="journal article" date="2002" name="DNA Res.">
        <title>Complete genome structure of the thermophilic cyanobacterium Thermosynechococcus elongatus BP-1.</title>
        <authorList>
            <person name="Nakamura Y."/>
            <person name="Kaneko T."/>
            <person name="Sato S."/>
            <person name="Ikeuchi M."/>
            <person name="Katoh H."/>
            <person name="Sasamoto S."/>
            <person name="Watanabe A."/>
            <person name="Iriguchi M."/>
            <person name="Kawashima K."/>
            <person name="Kimura T."/>
            <person name="Kishida Y."/>
            <person name="Kiyokawa C."/>
            <person name="Kohara M."/>
            <person name="Matsumoto M."/>
            <person name="Matsuno A."/>
            <person name="Nakazaki N."/>
            <person name="Shimpo S."/>
            <person name="Sugimoto M."/>
            <person name="Takeuchi C."/>
            <person name="Yamada M."/>
            <person name="Tabata S."/>
        </authorList>
    </citation>
    <scope>NUCLEOTIDE SEQUENCE [LARGE SCALE GENOMIC DNA]</scope>
    <source>
        <strain evidence="7">IAM M-273 / NIES-2133 / BP-1</strain>
    </source>
</reference>
<evidence type="ECO:0000313" key="6">
    <source>
        <dbReference type="EMBL" id="BAC08952.1"/>
    </source>
</evidence>
<dbReference type="InterPro" id="IPR042095">
    <property type="entry name" value="SUMF_sf"/>
</dbReference>
<evidence type="ECO:0000259" key="4">
    <source>
        <dbReference type="Pfam" id="PF03781"/>
    </source>
</evidence>
<evidence type="ECO:0000256" key="1">
    <source>
        <dbReference type="ARBA" id="ARBA00023002"/>
    </source>
</evidence>
<dbReference type="EMBL" id="BA000039">
    <property type="protein sequence ID" value="BAC08952.1"/>
    <property type="molecule type" value="Genomic_DNA"/>
</dbReference>
<dbReference type="InterPro" id="IPR005532">
    <property type="entry name" value="SUMF_dom"/>
</dbReference>
<evidence type="ECO:0000256" key="2">
    <source>
        <dbReference type="ARBA" id="ARBA00023004"/>
    </source>
</evidence>
<feature type="domain" description="Sulfatase-modifying factor enzyme-like" evidence="4">
    <location>
        <begin position="174"/>
        <end position="294"/>
    </location>
</feature>
<dbReference type="AlphaFoldDB" id="Q8DJ29"/>
<dbReference type="KEGG" id="tel:tll1400"/>
<dbReference type="Gene3D" id="3.90.1580.10">
    <property type="entry name" value="paralog of FGE (formylglycine-generating enzyme)"/>
    <property type="match status" value="2"/>
</dbReference>
<sequence>MNQKFTPSETSTSWKPFDREALWQAFQQQRQFTLQLVAPLSEVILCAQPHPLYSPVGWHLGHIGYTEAFWLLPEDAAFRERDRYWYAADGRPKVERQHLPPRHQLLEYLAEIRQRTGDRLHGLSDRQWQQEARLWWWILQHEAQHSETMQMVLAMQGIFTTLPPSLSLPQDHQRIPAGRYAIGSEDLLALDNEQPSQCVDTLPFRIDAAPVTWREFLAFVEAGGYQRREWWSSSGWEWREAEEITSPFYPIPENLDLPMWGLSFYEAEAYGHSQGKRLPSEREWEIAAQQGLLNRGYVWEWTQSPFAPYPGFQSYPYRGYSAPYFDGEHFVLKGGSHWTRPLLKRPSFRNWYSRSTREVFAGARYVHQENLISQ</sequence>
<dbReference type="InterPro" id="IPR051043">
    <property type="entry name" value="Sulfatase_Mod_Factor_Kinase"/>
</dbReference>
<dbReference type="InterPro" id="IPR034660">
    <property type="entry name" value="DinB/YfiT-like"/>
</dbReference>
<dbReference type="PANTHER" id="PTHR23150">
    <property type="entry name" value="SULFATASE MODIFYING FACTOR 1, 2"/>
    <property type="match status" value="1"/>
</dbReference>
<comment type="pathway">
    <text evidence="3">Amino-acid biosynthesis; ergothioneine biosynthesis.</text>
</comment>
<organism evidence="6 7">
    <name type="scientific">Thermosynechococcus vestitus (strain NIES-2133 / IAM M-273 / BP-1)</name>
    <dbReference type="NCBI Taxonomy" id="197221"/>
    <lineage>
        <taxon>Bacteria</taxon>
        <taxon>Bacillati</taxon>
        <taxon>Cyanobacteriota</taxon>
        <taxon>Cyanophyceae</taxon>
        <taxon>Acaryochloridales</taxon>
        <taxon>Thermosynechococcaceae</taxon>
        <taxon>Thermosynechococcus</taxon>
    </lineage>
</organism>
<evidence type="ECO:0000259" key="5">
    <source>
        <dbReference type="Pfam" id="PF12867"/>
    </source>
</evidence>
<dbReference type="Proteomes" id="UP000000440">
    <property type="component" value="Chromosome"/>
</dbReference>
<dbReference type="Pfam" id="PF12867">
    <property type="entry name" value="DinB_2"/>
    <property type="match status" value="1"/>
</dbReference>